<evidence type="ECO:0000313" key="1">
    <source>
        <dbReference type="EMBL" id="CAK7929356.1"/>
    </source>
</evidence>
<sequence>MLETVESHRNALIVEVFNLMNVFLEWKLTSNLQVFTSLLSIYMRRREVGNAVALIGAMEEHGVVQHVKAITTVAFICASRGDLKAVCYRWYREWPARTHDDDQDDDDQDK</sequence>
<dbReference type="Proteomes" id="UP001162060">
    <property type="component" value="Unassembled WGS sequence"/>
</dbReference>
<name>A0AAV1U3Y2_9STRA</name>
<proteinExistence type="predicted"/>
<evidence type="ECO:0008006" key="3">
    <source>
        <dbReference type="Google" id="ProtNLM"/>
    </source>
</evidence>
<comment type="caution">
    <text evidence="1">The sequence shown here is derived from an EMBL/GenBank/DDBJ whole genome shotgun (WGS) entry which is preliminary data.</text>
</comment>
<evidence type="ECO:0000313" key="2">
    <source>
        <dbReference type="Proteomes" id="UP001162060"/>
    </source>
</evidence>
<dbReference type="AlphaFoldDB" id="A0AAV1U3Y2"/>
<protein>
    <recommendedName>
        <fullName evidence="3">Pentatricopeptide repeat-containing protein</fullName>
    </recommendedName>
</protein>
<reference evidence="1" key="1">
    <citation type="submission" date="2024-01" db="EMBL/GenBank/DDBJ databases">
        <authorList>
            <person name="Webb A."/>
        </authorList>
    </citation>
    <scope>NUCLEOTIDE SEQUENCE</scope>
    <source>
        <strain evidence="1">Pm1</strain>
    </source>
</reference>
<dbReference type="EMBL" id="CAKLBY020000153">
    <property type="protein sequence ID" value="CAK7929356.1"/>
    <property type="molecule type" value="Genomic_DNA"/>
</dbReference>
<dbReference type="InterPro" id="IPR011990">
    <property type="entry name" value="TPR-like_helical_dom_sf"/>
</dbReference>
<gene>
    <name evidence="1" type="ORF">PM001_LOCUS14506</name>
</gene>
<accession>A0AAV1U3Y2</accession>
<organism evidence="1 2">
    <name type="scientific">Peronospora matthiolae</name>
    <dbReference type="NCBI Taxonomy" id="2874970"/>
    <lineage>
        <taxon>Eukaryota</taxon>
        <taxon>Sar</taxon>
        <taxon>Stramenopiles</taxon>
        <taxon>Oomycota</taxon>
        <taxon>Peronosporomycetes</taxon>
        <taxon>Peronosporales</taxon>
        <taxon>Peronosporaceae</taxon>
        <taxon>Peronospora</taxon>
    </lineage>
</organism>
<dbReference type="Gene3D" id="1.25.40.10">
    <property type="entry name" value="Tetratricopeptide repeat domain"/>
    <property type="match status" value="1"/>
</dbReference>